<organism evidence="2 3">
    <name type="scientific">Chromobacterium haemolyticum</name>
    <dbReference type="NCBI Taxonomy" id="394935"/>
    <lineage>
        <taxon>Bacteria</taxon>
        <taxon>Pseudomonadati</taxon>
        <taxon>Pseudomonadota</taxon>
        <taxon>Betaproteobacteria</taxon>
        <taxon>Neisseriales</taxon>
        <taxon>Chromobacteriaceae</taxon>
        <taxon>Chromobacterium</taxon>
    </lineage>
</organism>
<evidence type="ECO:0000313" key="3">
    <source>
        <dbReference type="Proteomes" id="UP000192721"/>
    </source>
</evidence>
<protein>
    <recommendedName>
        <fullName evidence="4">DUF2132 domain-containing protein</fullName>
    </recommendedName>
</protein>
<dbReference type="RefSeq" id="WP_043640436.1">
    <property type="nucleotide sequence ID" value="NZ_CP109905.1"/>
</dbReference>
<reference evidence="2 3" key="1">
    <citation type="submission" date="2017-02" db="EMBL/GenBank/DDBJ databases">
        <title>Chromobacterium haemolyticum H5244.</title>
        <authorList>
            <person name="Gulvik C.A."/>
        </authorList>
    </citation>
    <scope>NUCLEOTIDE SEQUENCE [LARGE SCALE GENOMIC DNA]</scope>
    <source>
        <strain evidence="2 3">H5244</strain>
    </source>
</reference>
<accession>A0A1W0CJV9</accession>
<dbReference type="GO" id="GO:0003677">
    <property type="term" value="F:DNA binding"/>
    <property type="evidence" value="ECO:0007669"/>
    <property type="project" value="InterPro"/>
</dbReference>
<dbReference type="InterPro" id="IPR018668">
    <property type="entry name" value="DNA-binding_VF530-like"/>
</dbReference>
<dbReference type="EMBL" id="MUKV01000029">
    <property type="protein sequence ID" value="OQS35064.1"/>
    <property type="molecule type" value="Genomic_DNA"/>
</dbReference>
<feature type="region of interest" description="Disordered" evidence="1">
    <location>
        <begin position="72"/>
        <end position="94"/>
    </location>
</feature>
<dbReference type="AlphaFoldDB" id="A0A1W0CJV9"/>
<evidence type="ECO:0000313" key="2">
    <source>
        <dbReference type="EMBL" id="OQS35064.1"/>
    </source>
</evidence>
<sequence>MSAPQPKNPTHGVTLEQMLNQLVGHYGWPELGRRIQIRCFNHDPSVKSSLAFLRRTPWARQQVEDLFVALKTRPQTPAGSGVDSRPRLFAKKSS</sequence>
<dbReference type="Gene3D" id="1.10.720.30">
    <property type="entry name" value="SAP domain"/>
    <property type="match status" value="1"/>
</dbReference>
<gene>
    <name evidence="2" type="ORF">B0T45_18055</name>
</gene>
<dbReference type="Pfam" id="PF09905">
    <property type="entry name" value="VF530"/>
    <property type="match status" value="1"/>
</dbReference>
<proteinExistence type="predicted"/>
<evidence type="ECO:0000256" key="1">
    <source>
        <dbReference type="SAM" id="MobiDB-lite"/>
    </source>
</evidence>
<dbReference type="Proteomes" id="UP000192721">
    <property type="component" value="Unassembled WGS sequence"/>
</dbReference>
<name>A0A1W0CJV9_9NEIS</name>
<evidence type="ECO:0008006" key="4">
    <source>
        <dbReference type="Google" id="ProtNLM"/>
    </source>
</evidence>
<dbReference type="InterPro" id="IPR036361">
    <property type="entry name" value="SAP_dom_sf"/>
</dbReference>
<comment type="caution">
    <text evidence="2">The sequence shown here is derived from an EMBL/GenBank/DDBJ whole genome shotgun (WGS) entry which is preliminary data.</text>
</comment>